<dbReference type="EMBL" id="JAERUA010000002">
    <property type="protein sequence ID" value="KAI1903838.1"/>
    <property type="molecule type" value="Genomic_DNA"/>
</dbReference>
<dbReference type="AlphaFoldDB" id="A0A8T3EA51"/>
<dbReference type="Pfam" id="PF24748">
    <property type="entry name" value="Galaxin_repeat"/>
    <property type="match status" value="3"/>
</dbReference>
<dbReference type="OrthoDB" id="5989849at2759"/>
<gene>
    <name evidence="2" type="ORF">AGOR_G00031340</name>
</gene>
<organism evidence="2 3">
    <name type="scientific">Albula goreensis</name>
    <dbReference type="NCBI Taxonomy" id="1534307"/>
    <lineage>
        <taxon>Eukaryota</taxon>
        <taxon>Metazoa</taxon>
        <taxon>Chordata</taxon>
        <taxon>Craniata</taxon>
        <taxon>Vertebrata</taxon>
        <taxon>Euteleostomi</taxon>
        <taxon>Actinopterygii</taxon>
        <taxon>Neopterygii</taxon>
        <taxon>Teleostei</taxon>
        <taxon>Albuliformes</taxon>
        <taxon>Albulidae</taxon>
        <taxon>Albula</taxon>
    </lineage>
</organism>
<feature type="domain" description="Galaxin-like repeats" evidence="1">
    <location>
        <begin position="7"/>
        <end position="123"/>
    </location>
</feature>
<keyword evidence="3" id="KW-1185">Reference proteome</keyword>
<evidence type="ECO:0000313" key="3">
    <source>
        <dbReference type="Proteomes" id="UP000829720"/>
    </source>
</evidence>
<accession>A0A8T3EA51</accession>
<evidence type="ECO:0000259" key="1">
    <source>
        <dbReference type="Pfam" id="PF24748"/>
    </source>
</evidence>
<dbReference type="Proteomes" id="UP000829720">
    <property type="component" value="Unassembled WGS sequence"/>
</dbReference>
<feature type="domain" description="Galaxin-like repeats" evidence="1">
    <location>
        <begin position="256"/>
        <end position="374"/>
    </location>
</feature>
<sequence>MNDKLGNTEICCEDGHIVKRTSGQANACCGSETLDTRWQSCCAGRVVDSPGLGCCGTVFYSKHNATCCKGVLKEGLGSVLAQCCGTEAFDSHLFMCCKGKLWLRQEGLECCGKDWYNPSTHLCLVEELQPRQSASHVLCGRDQYHPAHNSCCNGVIQGKKEPCLSPTSSSQMCGTVRYSSSELVCCSGRLLPRQKGWTCCGDALFNPRTHECFGEIREKGKQRTLRPCGRNSFFDPTFERCCVNGSSLGQRYGPGHTCCKGTLHQTSGTGLYGGQCCDGKGFNPETHFCCNGEVNDQSEWQRIGDNDFLEYSLDRICCAGRRFPAWGGERDCHGGLPFNQHNQTVCGSTVHNVTRGTCCGDSLYDPSTQVCCSGHSQIRPPWAWVECCGTQLYNTSDPLQLCCGSRLHHLPHHDHGNHRCCGDAIINILTHDCCSTPSQQVAHPKEPHMACCGHRPYNSTQEHCCAGTLYPAGPTHLPHIECPVIHVKDLYLQTPCNHGGVLVGRVETVLQNENYTVYTLRKYLQWKRPSGLWKSSETQEPWVKFRLHNCSCPVLTPLQDYAIWLPKSPQGSSLPPVPELISPLHVTTDMSYVLRLLIACQQEKGNPHL</sequence>
<feature type="domain" description="Galaxin-like repeats" evidence="1">
    <location>
        <begin position="386"/>
        <end position="471"/>
    </location>
</feature>
<name>A0A8T3EA51_9TELE</name>
<dbReference type="InterPro" id="IPR055284">
    <property type="entry name" value="Galaxin-like"/>
</dbReference>
<dbReference type="PANTHER" id="PTHR34490">
    <property type="entry name" value="PROTEIN CBG12054-RELATED"/>
    <property type="match status" value="1"/>
</dbReference>
<dbReference type="InterPro" id="IPR056601">
    <property type="entry name" value="Galaxin_dom"/>
</dbReference>
<reference evidence="2" key="1">
    <citation type="submission" date="2021-01" db="EMBL/GenBank/DDBJ databases">
        <authorList>
            <person name="Zahm M."/>
            <person name="Roques C."/>
            <person name="Cabau C."/>
            <person name="Klopp C."/>
            <person name="Donnadieu C."/>
            <person name="Jouanno E."/>
            <person name="Lampietro C."/>
            <person name="Louis A."/>
            <person name="Herpin A."/>
            <person name="Echchiki A."/>
            <person name="Berthelot C."/>
            <person name="Parey E."/>
            <person name="Roest-Crollius H."/>
            <person name="Braasch I."/>
            <person name="Postlethwait J."/>
            <person name="Bobe J."/>
            <person name="Montfort J."/>
            <person name="Bouchez O."/>
            <person name="Begum T."/>
            <person name="Mejri S."/>
            <person name="Adams A."/>
            <person name="Chen W.-J."/>
            <person name="Guiguen Y."/>
        </authorList>
    </citation>
    <scope>NUCLEOTIDE SEQUENCE</scope>
    <source>
        <tissue evidence="2">Blood</tissue>
    </source>
</reference>
<comment type="caution">
    <text evidence="2">The sequence shown here is derived from an EMBL/GenBank/DDBJ whole genome shotgun (WGS) entry which is preliminary data.</text>
</comment>
<evidence type="ECO:0000313" key="2">
    <source>
        <dbReference type="EMBL" id="KAI1903838.1"/>
    </source>
</evidence>
<proteinExistence type="predicted"/>
<dbReference type="PANTHER" id="PTHR34490:SF1">
    <property type="entry name" value="GALAXIN-LIKE"/>
    <property type="match status" value="1"/>
</dbReference>
<protein>
    <recommendedName>
        <fullName evidence="1">Galaxin-like repeats domain-containing protein</fullName>
    </recommendedName>
</protein>